<accession>A0A8S5V7D3</accession>
<protein>
    <submittedName>
        <fullName evidence="2">Uncharacterized protein</fullName>
    </submittedName>
</protein>
<evidence type="ECO:0000313" key="2">
    <source>
        <dbReference type="EMBL" id="DAG02628.1"/>
    </source>
</evidence>
<sequence length="129" mass="14957">MMKKLFVLLIKYMPTIQLVGMLVNNTLYKYDVNLEFDYIGDFLLGNSIANITILYVCSYTFGFCKWHRHIIMANLVNVIIATIDKVFIIPITNMELLCSYYIIAGIFIIIAARSHVKDIQNDKRKDKNP</sequence>
<feature type="transmembrane region" description="Helical" evidence="1">
    <location>
        <begin position="43"/>
        <end position="64"/>
    </location>
</feature>
<reference evidence="2" key="1">
    <citation type="journal article" date="2021" name="Proc. Natl. Acad. Sci. U.S.A.">
        <title>A Catalog of Tens of Thousands of Viruses from Human Metagenomes Reveals Hidden Associations with Chronic Diseases.</title>
        <authorList>
            <person name="Tisza M.J."/>
            <person name="Buck C.B."/>
        </authorList>
    </citation>
    <scope>NUCLEOTIDE SEQUENCE</scope>
    <source>
        <strain evidence="2">CtUXy6</strain>
    </source>
</reference>
<dbReference type="EMBL" id="BK016212">
    <property type="protein sequence ID" value="DAG02628.1"/>
    <property type="molecule type" value="Genomic_DNA"/>
</dbReference>
<evidence type="ECO:0000256" key="1">
    <source>
        <dbReference type="SAM" id="Phobius"/>
    </source>
</evidence>
<keyword evidence="1" id="KW-0472">Membrane</keyword>
<organism evidence="2">
    <name type="scientific">CrAss-like virus sp. ctUXy6</name>
    <dbReference type="NCBI Taxonomy" id="2825835"/>
    <lineage>
        <taxon>Viruses</taxon>
        <taxon>Duplodnaviria</taxon>
        <taxon>Heunggongvirae</taxon>
        <taxon>Uroviricota</taxon>
        <taxon>Caudoviricetes</taxon>
        <taxon>Crassvirales</taxon>
    </lineage>
</organism>
<name>A0A8S5V7D3_9CAUD</name>
<feature type="transmembrane region" description="Helical" evidence="1">
    <location>
        <begin position="98"/>
        <end position="116"/>
    </location>
</feature>
<keyword evidence="1" id="KW-1133">Transmembrane helix</keyword>
<feature type="transmembrane region" description="Helical" evidence="1">
    <location>
        <begin position="71"/>
        <end position="92"/>
    </location>
</feature>
<feature type="transmembrane region" description="Helical" evidence="1">
    <location>
        <begin position="5"/>
        <end position="23"/>
    </location>
</feature>
<keyword evidence="1" id="KW-0812">Transmembrane</keyword>
<proteinExistence type="predicted"/>